<accession>A0AC34F2G3</accession>
<proteinExistence type="predicted"/>
<reference evidence="2" key="1">
    <citation type="submission" date="2022-11" db="UniProtKB">
        <authorList>
            <consortium name="WormBaseParasite"/>
        </authorList>
    </citation>
    <scope>IDENTIFICATION</scope>
</reference>
<name>A0AC34F2G3_9BILA</name>
<sequence length="775" mass="87652">MLLLLFLADAKYLTKDEMKDLESCSKNANTIEKHAECILPALNAKIYRKEFDKNFQNSQDLIKKLVPSKFAASDGSAEAPEALKSREMPQTNYVPKPASTKMPRTNSPKMPRPTSISMPKPSAQMPSPKPMLRKFRTDRILQRKPSNFRFPQAKRINSAERQRSKFLPKSYRMAKYSTQKIGKKPYRKHFFTAKSLDYRNRQPQLWRTSSRENSIAKNKEEYFRQKKIGSFIIDHRRKKRYTPKSASSVYSINDSQRKLTPIGLFAKFFMDDIIAKRNKTSRVPWQNTVEKAKKTAVKKKEMKRRMRMKEQSPLEEMAFKFLDRNGAPPRDMDEMMKKIFSDKDFRDAERKKANEGSPHRKILQLMRDGIKIAFSAAGKNTSNFDDKNLKVMSPKLFSVTDEDEEGEDDDPIDVLSPSLLSLHGNGKGFERALSLPNLVKGFTTADQQQWLDLIFEASGVEDTIKQAEDALIAQEFQVREKRSYEQRMRGPNDEPLYFTKEKAIETLGNPEAKRIEVSETLIKTYSKNQMKEMNETGYAILSKEQMEIVYGSGSPHADAGKLALFGNMSAEEIHRRIEKDIKAMAEKRLVRTKRTILLSPFVNSAVLFAPEVASQPIILSPILFTSVVGSPAVLGPIILGPWLFLPLILSPRVLSPAILNPFLFVPIILSPLALHPAILCPGIFNPIVLSPLALTPFILSPQVFTPIILSPLVLSPFILSPTVGTPVVLSPFVLTPVLYSPLTLFALVLSPNALSPLVESKLYLAEVVLSPSFLS</sequence>
<dbReference type="WBParaSite" id="ES5_v2.g11262.t1">
    <property type="protein sequence ID" value="ES5_v2.g11262.t1"/>
    <property type="gene ID" value="ES5_v2.g11262"/>
</dbReference>
<organism evidence="1 2">
    <name type="scientific">Panagrolaimus sp. ES5</name>
    <dbReference type="NCBI Taxonomy" id="591445"/>
    <lineage>
        <taxon>Eukaryota</taxon>
        <taxon>Metazoa</taxon>
        <taxon>Ecdysozoa</taxon>
        <taxon>Nematoda</taxon>
        <taxon>Chromadorea</taxon>
        <taxon>Rhabditida</taxon>
        <taxon>Tylenchina</taxon>
        <taxon>Panagrolaimomorpha</taxon>
        <taxon>Panagrolaimoidea</taxon>
        <taxon>Panagrolaimidae</taxon>
        <taxon>Panagrolaimus</taxon>
    </lineage>
</organism>
<protein>
    <submittedName>
        <fullName evidence="2">Uncharacterized protein</fullName>
    </submittedName>
</protein>
<evidence type="ECO:0000313" key="2">
    <source>
        <dbReference type="WBParaSite" id="ES5_v2.g11262.t1"/>
    </source>
</evidence>
<evidence type="ECO:0000313" key="1">
    <source>
        <dbReference type="Proteomes" id="UP000887579"/>
    </source>
</evidence>
<dbReference type="Proteomes" id="UP000887579">
    <property type="component" value="Unplaced"/>
</dbReference>